<reference evidence="2 3" key="1">
    <citation type="journal article" date="2006" name="Genome Res.">
        <title>Skewed genomic variability in strains of the toxigenic bacterial pathogen, Clostridium perfringens.</title>
        <authorList>
            <person name="Myers G.S."/>
            <person name="Rasko D.A."/>
            <person name="Cheung J.K."/>
            <person name="Ravel J."/>
            <person name="Seshadri R."/>
            <person name="Deboy R.T."/>
            <person name="Ren Q."/>
            <person name="Varga J."/>
            <person name="Awad M.M."/>
            <person name="Brinkac L.M."/>
            <person name="Daugherty S.C."/>
            <person name="Haft D.H."/>
            <person name="Dodson R.J."/>
            <person name="Madupu R."/>
            <person name="Nelson W.C."/>
            <person name="Rosovitz M.J."/>
            <person name="Sullivan S.A."/>
            <person name="Khouri H."/>
            <person name="Dimitrov G.I."/>
            <person name="Watkins K.L."/>
            <person name="Mulligan S."/>
            <person name="Benton J."/>
            <person name="Radune D."/>
            <person name="Fisher D.J."/>
            <person name="Atkins H.S."/>
            <person name="Hiscox T."/>
            <person name="Jost B.H."/>
            <person name="Billington S.J."/>
            <person name="Songer J.G."/>
            <person name="McClane B.A."/>
            <person name="Titball R.W."/>
            <person name="Rood J.I."/>
            <person name="Melville S.B."/>
            <person name="Paulsen I.T."/>
        </authorList>
    </citation>
    <scope>NUCLEOTIDE SEQUENCE [LARGE SCALE GENOMIC DNA]</scope>
    <source>
        <strain evidence="3">ATCC 13124 / DSM 756 / JCM 1290 / NCIMB 6125 / NCTC 8237 / S 107 / Type A</strain>
    </source>
</reference>
<protein>
    <submittedName>
        <fullName evidence="2">Lipoprotein</fullName>
    </submittedName>
</protein>
<evidence type="ECO:0000313" key="2">
    <source>
        <dbReference type="EMBL" id="ABG83686.1"/>
    </source>
</evidence>
<dbReference type="PROSITE" id="PS51257">
    <property type="entry name" value="PROKAR_LIPOPROTEIN"/>
    <property type="match status" value="1"/>
</dbReference>
<dbReference type="RefSeq" id="WP_003458660.1">
    <property type="nucleotide sequence ID" value="NC_008261.1"/>
</dbReference>
<name>A0A0H2YRV2_CLOP1</name>
<keyword evidence="3" id="KW-1185">Reference proteome</keyword>
<organism evidence="2 3">
    <name type="scientific">Clostridium perfringens (strain ATCC 13124 / DSM 756 / JCM 1290 / NCIMB 6125 / NCTC 8237 / Type A)</name>
    <dbReference type="NCBI Taxonomy" id="195103"/>
    <lineage>
        <taxon>Bacteria</taxon>
        <taxon>Bacillati</taxon>
        <taxon>Bacillota</taxon>
        <taxon>Clostridia</taxon>
        <taxon>Eubacteriales</taxon>
        <taxon>Clostridiaceae</taxon>
        <taxon>Clostridium</taxon>
    </lineage>
</organism>
<evidence type="ECO:0000256" key="1">
    <source>
        <dbReference type="SAM" id="SignalP"/>
    </source>
</evidence>
<dbReference type="Proteomes" id="UP000001823">
    <property type="component" value="Chromosome"/>
</dbReference>
<dbReference type="SUPFAM" id="SSF69304">
    <property type="entry name" value="Tricorn protease N-terminal domain"/>
    <property type="match status" value="1"/>
</dbReference>
<dbReference type="GeneID" id="93001620"/>
<dbReference type="HOGENOM" id="CLU_065965_0_0_9"/>
<dbReference type="AlphaFoldDB" id="A0A0H2YRV2"/>
<accession>A0A0H2YRV2</accession>
<gene>
    <name evidence="2" type="ordered locus">CPF_2099</name>
</gene>
<dbReference type="STRING" id="195103.CPF_2099"/>
<dbReference type="KEGG" id="cpf:CPF_2099"/>
<sequence length="343" mass="38712">MRKAAALSLLVLVILSTTLAGCNFGKGSNEEDSKGTNLKLPCSIVSTISGEDVLYYEIEGDSLKKLDLDLKGHMEVYSEELGLAVYREFADKGTNLIITNGVKEHKISVDGNIEELIISPKGTKLLYRYNSGDKIGYKVLDLQNFKEFDFNENLAISGENVKFVNEDQLILYGVDLEKRQSGLYIYNIKDGRYTLEKQIVKAFIDYIDLVEDQVVLYTQSSIDGKKNCYIYNLDSKKESVISNEVGEIESLCKIGNVVYFIGTKGEGLRSLYSIDITNNKLDRLVYDFPKNISEKSKLIVAGDNIYFLGFNDSKEKNALYRYNLKDKSIKLIDSNKGQYIIIK</sequence>
<feature type="chain" id="PRO_5038872084" evidence="1">
    <location>
        <begin position="21"/>
        <end position="343"/>
    </location>
</feature>
<proteinExistence type="predicted"/>
<keyword evidence="2" id="KW-0449">Lipoprotein</keyword>
<dbReference type="PaxDb" id="195103-CPF_2099"/>
<keyword evidence="1" id="KW-0732">Signal</keyword>
<evidence type="ECO:0000313" key="3">
    <source>
        <dbReference type="Proteomes" id="UP000001823"/>
    </source>
</evidence>
<dbReference type="eggNOG" id="COG0823">
    <property type="taxonomic scope" value="Bacteria"/>
</dbReference>
<dbReference type="EMBL" id="CP000246">
    <property type="protein sequence ID" value="ABG83686.1"/>
    <property type="molecule type" value="Genomic_DNA"/>
</dbReference>
<feature type="signal peptide" evidence="1">
    <location>
        <begin position="1"/>
        <end position="20"/>
    </location>
</feature>